<protein>
    <recommendedName>
        <fullName evidence="14">C2H2-type domain-containing protein</fullName>
    </recommendedName>
</protein>
<name>A0A4S2M578_OPIFE</name>
<evidence type="ECO:0000256" key="6">
    <source>
        <dbReference type="ARBA" id="ARBA00022833"/>
    </source>
</evidence>
<dbReference type="Pfam" id="PF00096">
    <property type="entry name" value="zf-C2H2"/>
    <property type="match status" value="3"/>
</dbReference>
<proteinExistence type="predicted"/>
<dbReference type="EMBL" id="SJOL01004711">
    <property type="protein sequence ID" value="TGZ71326.1"/>
    <property type="molecule type" value="Genomic_DNA"/>
</dbReference>
<feature type="compositionally biased region" description="Low complexity" evidence="13">
    <location>
        <begin position="901"/>
        <end position="923"/>
    </location>
</feature>
<reference evidence="15 16" key="1">
    <citation type="journal article" date="2019" name="BMC Genomics">
        <title>New insights from Opisthorchis felineus genome: update on genomics of the epidemiologically important liver flukes.</title>
        <authorList>
            <person name="Ershov N.I."/>
            <person name="Mordvinov V.A."/>
            <person name="Prokhortchouk E.B."/>
            <person name="Pakharukova M.Y."/>
            <person name="Gunbin K.V."/>
            <person name="Ustyantsev K."/>
            <person name="Genaev M.A."/>
            <person name="Blinov A.G."/>
            <person name="Mazur A."/>
            <person name="Boulygina E."/>
            <person name="Tsygankova S."/>
            <person name="Khrameeva E."/>
            <person name="Chekanov N."/>
            <person name="Fan G."/>
            <person name="Xiao A."/>
            <person name="Zhang H."/>
            <person name="Xu X."/>
            <person name="Yang H."/>
            <person name="Solovyev V."/>
            <person name="Lee S.M."/>
            <person name="Liu X."/>
            <person name="Afonnikov D.A."/>
            <person name="Skryabin K.G."/>
        </authorList>
    </citation>
    <scope>NUCLEOTIDE SEQUENCE [LARGE SCALE GENOMIC DNA]</scope>
    <source>
        <strain evidence="15">AK-0245</strain>
        <tissue evidence="15">Whole organism</tissue>
    </source>
</reference>
<dbReference type="SMART" id="SM00355">
    <property type="entry name" value="ZnF_C2H2"/>
    <property type="match status" value="6"/>
</dbReference>
<evidence type="ECO:0000256" key="9">
    <source>
        <dbReference type="ARBA" id="ARBA00023125"/>
    </source>
</evidence>
<dbReference type="GO" id="GO:0000981">
    <property type="term" value="F:DNA-binding transcription factor activity, RNA polymerase II-specific"/>
    <property type="evidence" value="ECO:0007669"/>
    <property type="project" value="TreeGrafter"/>
</dbReference>
<keyword evidence="3" id="KW-0479">Metal-binding</keyword>
<evidence type="ECO:0000256" key="10">
    <source>
        <dbReference type="ARBA" id="ARBA00023163"/>
    </source>
</evidence>
<evidence type="ECO:0000256" key="3">
    <source>
        <dbReference type="ARBA" id="ARBA00022723"/>
    </source>
</evidence>
<feature type="domain" description="C2H2-type" evidence="14">
    <location>
        <begin position="443"/>
        <end position="470"/>
    </location>
</feature>
<keyword evidence="11" id="KW-0539">Nucleus</keyword>
<comment type="caution">
    <text evidence="15">The sequence shown here is derived from an EMBL/GenBank/DDBJ whole genome shotgun (WGS) entry which is preliminary data.</text>
</comment>
<sequence>MLDADSVFERLLREAANLVPKMSTPKLTNALKVTSTLQQKITETVASRLQHEKADIQLLDPCITNTRHQQLSLESLFPDAIVVTTDSHGTCSSAPAAICESTNTETCASTPLKRISEHLRNLPALHQLNHANNSPKESMKVIPSTGTSCFSTEATAPSIQTLTIVTSGTDTSVRNTLLLPIMQASHSSSGIYQSPVTTSASNSDHMTYICTSAVSDEPLTTTTIMDTSCNEFVNSIASEDASSTTTPGPRCNGQKSSNEITIPDSDRSDAVTIPDDSMDMKPEPTECLTQVSVTTLDSSDPLLTTTSSELSSVTFPPQLASMESFVTQSATPVATNALSNLTTVASTRPGLCVSTALLAIGRGSPSSTEVASSSSSTKQQAHGIGPYRCTDCDKEFRILRYLEKHRRIHTGEKPYQCCYCGRQFNDWPNMNRHKRIHTGERPYRCSVCAKTFSQPAVYNEHVKRHTGERPYICMVCAKGFPRAARLAVHMRVHTGERPYPCTACDRRFSQPHHLAAHLRVHSGDRPYSCSKCEVSFACISNLRRHRKQVHPSSPVPTEEAEVGDSVVSLDEKKPSVQRLPSLVPSNEVASSNSNLNVDSSLVVTSTALSADAPVALAAVSGSFLTATGALVPANLLPSSSSIPGLIFTSGPPGTLLATAAQFADHQTQLQPTFIAHTSAPDSLLKSVSSSTVSLMLPTMLTGGTNAEGLRQTAVTLLTPGADFDRQCAGITGATLASAGTEGGCGSLVINPASGETVYLEPLDPRMTFEPGQQFTIATIPTSSPHGTATILGQSPGGTQLLGQPIQLQPGTHATHIAFATNLPTAHSSQLLPPNSSMFPANAAVPALYSQNQPTTVLFPPPTAVPPSSTSTTMSSQQQPQRQQSLVQVSPVSSSIHPQSMQYQRPSASPSRPSSTPTQQQLQQQTTMLLPIMSAPSNANSSVVSSSDSSVVSISNPINWSSGFVTLAATHPSPTDASSAVHDDHVDTSGFVSSRPSSAISNSSSLGTVTIQTIPCEEIPLSCPFYSNCLCGPVHISVCVYFFIVFRPHLLVRTSPNPVFTF</sequence>
<dbReference type="FunFam" id="3.30.160.60:FF:000624">
    <property type="entry name" value="zinc finger protein 697"/>
    <property type="match status" value="2"/>
</dbReference>
<dbReference type="PANTHER" id="PTHR14003:SF23">
    <property type="entry name" value="ZINC FINGER PROTEIN 143"/>
    <property type="match status" value="1"/>
</dbReference>
<feature type="region of interest" description="Disordered" evidence="13">
    <location>
        <begin position="239"/>
        <end position="282"/>
    </location>
</feature>
<keyword evidence="9" id="KW-0238">DNA-binding</keyword>
<accession>A0A4S2M578</accession>
<dbReference type="InterPro" id="IPR013087">
    <property type="entry name" value="Znf_C2H2_type"/>
</dbReference>
<keyword evidence="5 12" id="KW-0863">Zinc-finger</keyword>
<feature type="region of interest" description="Disordered" evidence="13">
    <location>
        <begin position="364"/>
        <end position="383"/>
    </location>
</feature>
<feature type="compositionally biased region" description="Low complexity" evidence="13">
    <location>
        <begin position="364"/>
        <end position="376"/>
    </location>
</feature>
<keyword evidence="7" id="KW-0832">Ubl conjugation</keyword>
<dbReference type="InterPro" id="IPR036236">
    <property type="entry name" value="Znf_C2H2_sf"/>
</dbReference>
<feature type="domain" description="C2H2-type" evidence="14">
    <location>
        <begin position="415"/>
        <end position="442"/>
    </location>
</feature>
<dbReference type="Gene3D" id="3.30.160.60">
    <property type="entry name" value="Classic Zinc Finger"/>
    <property type="match status" value="6"/>
</dbReference>
<dbReference type="Proteomes" id="UP000308267">
    <property type="component" value="Unassembled WGS sequence"/>
</dbReference>
<evidence type="ECO:0000259" key="14">
    <source>
        <dbReference type="PROSITE" id="PS50157"/>
    </source>
</evidence>
<dbReference type="PANTHER" id="PTHR14003">
    <property type="entry name" value="TRANSCRIPTIONAL REPRESSOR PROTEIN YY"/>
    <property type="match status" value="1"/>
</dbReference>
<dbReference type="FunFam" id="3.30.160.60:FF:000322">
    <property type="entry name" value="GDNF-inducible zinc finger protein 1"/>
    <property type="match status" value="1"/>
</dbReference>
<feature type="region of interest" description="Disordered" evidence="13">
    <location>
        <begin position="852"/>
        <end position="923"/>
    </location>
</feature>
<keyword evidence="16" id="KW-1185">Reference proteome</keyword>
<dbReference type="FunFam" id="3.30.160.60:FF:001228">
    <property type="entry name" value="Zinc finger protein 236"/>
    <property type="match status" value="1"/>
</dbReference>
<dbReference type="GO" id="GO:0005667">
    <property type="term" value="C:transcription regulator complex"/>
    <property type="evidence" value="ECO:0007669"/>
    <property type="project" value="TreeGrafter"/>
</dbReference>
<feature type="compositionally biased region" description="Low complexity" evidence="13">
    <location>
        <begin position="865"/>
        <end position="894"/>
    </location>
</feature>
<dbReference type="FunFam" id="3.30.160.60:FF:000690">
    <property type="entry name" value="Zinc finger protein 354C"/>
    <property type="match status" value="1"/>
</dbReference>
<organism evidence="15 16">
    <name type="scientific">Opisthorchis felineus</name>
    <dbReference type="NCBI Taxonomy" id="147828"/>
    <lineage>
        <taxon>Eukaryota</taxon>
        <taxon>Metazoa</taxon>
        <taxon>Spiralia</taxon>
        <taxon>Lophotrochozoa</taxon>
        <taxon>Platyhelminthes</taxon>
        <taxon>Trematoda</taxon>
        <taxon>Digenea</taxon>
        <taxon>Opisthorchiida</taxon>
        <taxon>Opisthorchiata</taxon>
        <taxon>Opisthorchiidae</taxon>
        <taxon>Opisthorchis</taxon>
    </lineage>
</organism>
<gene>
    <name evidence="15" type="ORF">CRM22_002714</name>
</gene>
<keyword evidence="2" id="KW-1017">Isopeptide bond</keyword>
<dbReference type="STRING" id="147828.A0A4S2M578"/>
<feature type="domain" description="C2H2-type" evidence="14">
    <location>
        <begin position="527"/>
        <end position="555"/>
    </location>
</feature>
<feature type="compositionally biased region" description="Polar residues" evidence="13">
    <location>
        <begin position="239"/>
        <end position="260"/>
    </location>
</feature>
<evidence type="ECO:0000256" key="8">
    <source>
        <dbReference type="ARBA" id="ARBA00023015"/>
    </source>
</evidence>
<dbReference type="GO" id="GO:0031519">
    <property type="term" value="C:PcG protein complex"/>
    <property type="evidence" value="ECO:0007669"/>
    <property type="project" value="TreeGrafter"/>
</dbReference>
<evidence type="ECO:0000256" key="13">
    <source>
        <dbReference type="SAM" id="MobiDB-lite"/>
    </source>
</evidence>
<evidence type="ECO:0000256" key="12">
    <source>
        <dbReference type="PROSITE-ProRule" id="PRU00042"/>
    </source>
</evidence>
<evidence type="ECO:0000313" key="16">
    <source>
        <dbReference type="Proteomes" id="UP000308267"/>
    </source>
</evidence>
<evidence type="ECO:0000256" key="1">
    <source>
        <dbReference type="ARBA" id="ARBA00004123"/>
    </source>
</evidence>
<evidence type="ECO:0000313" key="15">
    <source>
        <dbReference type="EMBL" id="TGZ71326.1"/>
    </source>
</evidence>
<dbReference type="PROSITE" id="PS00028">
    <property type="entry name" value="ZINC_FINGER_C2H2_1"/>
    <property type="match status" value="6"/>
</dbReference>
<evidence type="ECO:0000256" key="2">
    <source>
        <dbReference type="ARBA" id="ARBA00022499"/>
    </source>
</evidence>
<dbReference type="GO" id="GO:0008270">
    <property type="term" value="F:zinc ion binding"/>
    <property type="evidence" value="ECO:0007669"/>
    <property type="project" value="UniProtKB-KW"/>
</dbReference>
<evidence type="ECO:0000256" key="11">
    <source>
        <dbReference type="ARBA" id="ARBA00023242"/>
    </source>
</evidence>
<comment type="subcellular location">
    <subcellularLocation>
        <location evidence="1">Nucleus</location>
    </subcellularLocation>
</comment>
<keyword evidence="6" id="KW-0862">Zinc</keyword>
<evidence type="ECO:0000256" key="7">
    <source>
        <dbReference type="ARBA" id="ARBA00022843"/>
    </source>
</evidence>
<feature type="domain" description="C2H2-type" evidence="14">
    <location>
        <begin position="471"/>
        <end position="498"/>
    </location>
</feature>
<dbReference type="GO" id="GO:0000785">
    <property type="term" value="C:chromatin"/>
    <property type="evidence" value="ECO:0007669"/>
    <property type="project" value="TreeGrafter"/>
</dbReference>
<evidence type="ECO:0000256" key="4">
    <source>
        <dbReference type="ARBA" id="ARBA00022737"/>
    </source>
</evidence>
<keyword evidence="4" id="KW-0677">Repeat</keyword>
<dbReference type="GO" id="GO:0000978">
    <property type="term" value="F:RNA polymerase II cis-regulatory region sequence-specific DNA binding"/>
    <property type="evidence" value="ECO:0007669"/>
    <property type="project" value="TreeGrafter"/>
</dbReference>
<dbReference type="OrthoDB" id="8918594at2759"/>
<dbReference type="SUPFAM" id="SSF57667">
    <property type="entry name" value="beta-beta-alpha zinc fingers"/>
    <property type="match status" value="3"/>
</dbReference>
<dbReference type="PROSITE" id="PS50157">
    <property type="entry name" value="ZINC_FINGER_C2H2_2"/>
    <property type="match status" value="6"/>
</dbReference>
<dbReference type="AlphaFoldDB" id="A0A4S2M578"/>
<feature type="domain" description="C2H2-type" evidence="14">
    <location>
        <begin position="499"/>
        <end position="526"/>
    </location>
</feature>
<keyword evidence="10" id="KW-0804">Transcription</keyword>
<feature type="domain" description="C2H2-type" evidence="14">
    <location>
        <begin position="387"/>
        <end position="414"/>
    </location>
</feature>
<dbReference type="FunFam" id="3.30.160.60:FF:000065">
    <property type="entry name" value="B-cell CLL/lymphoma 6, member B"/>
    <property type="match status" value="1"/>
</dbReference>
<evidence type="ECO:0000256" key="5">
    <source>
        <dbReference type="ARBA" id="ARBA00022771"/>
    </source>
</evidence>
<keyword evidence="8" id="KW-0805">Transcription regulation</keyword>